<evidence type="ECO:0000313" key="3">
    <source>
        <dbReference type="Proteomes" id="UP001596108"/>
    </source>
</evidence>
<dbReference type="NCBIfam" id="TIGR02854">
    <property type="entry name" value="spore_II_GA"/>
    <property type="match status" value="1"/>
</dbReference>
<keyword evidence="1" id="KW-1133">Transmembrane helix</keyword>
<evidence type="ECO:0000313" key="2">
    <source>
        <dbReference type="EMBL" id="MFC5532190.1"/>
    </source>
</evidence>
<dbReference type="Pfam" id="PF03419">
    <property type="entry name" value="Peptidase_U4"/>
    <property type="match status" value="1"/>
</dbReference>
<feature type="transmembrane region" description="Helical" evidence="1">
    <location>
        <begin position="90"/>
        <end position="109"/>
    </location>
</feature>
<accession>A0ABW0R4T1</accession>
<feature type="transmembrane region" description="Helical" evidence="1">
    <location>
        <begin position="61"/>
        <end position="78"/>
    </location>
</feature>
<dbReference type="EMBL" id="JBHSNC010000057">
    <property type="protein sequence ID" value="MFC5532190.1"/>
    <property type="molecule type" value="Genomic_DNA"/>
</dbReference>
<feature type="transmembrane region" description="Helical" evidence="1">
    <location>
        <begin position="129"/>
        <end position="149"/>
    </location>
</feature>
<sequence length="320" mass="34976">MVVYVDLVFFTNLAVDGIVLLLTAKVRRIYPAKSRVIGAAVLGAIYAASMFLTSVPFLYSFAGKVLVSLAMVFLTFGYGGPMQLLRNIGAFYTVNFATLGGVIGLSYLIRSSDTPWGGMSVTQDGGIALQWQMQLGLFVTTFLLSVWLFHGTSETRRKRQNVEALIWDVEVRVEGRTWTVRGLLDTGNRLYEPLTRTPVMIMEASVWKEQLPAGWCDRLKGESADSLVAELGTDDPEPFAWSHRLRLIPYRAVNGSPKLMLGFKPDSVTLTHQGQTPLTSVRVLIGLDGGTLSSDASYRAIVHPDLAQADAKASAPSQPA</sequence>
<dbReference type="PIRSF" id="PIRSF018571">
    <property type="entry name" value="SpoIIGA"/>
    <property type="match status" value="1"/>
</dbReference>
<protein>
    <submittedName>
        <fullName evidence="2">Sigma-E processing peptidase SpoIIGA</fullName>
    </submittedName>
</protein>
<keyword evidence="3" id="KW-1185">Reference proteome</keyword>
<feature type="transmembrane region" description="Helical" evidence="1">
    <location>
        <begin position="36"/>
        <end position="55"/>
    </location>
</feature>
<keyword evidence="1" id="KW-0812">Transmembrane</keyword>
<keyword evidence="1" id="KW-0472">Membrane</keyword>
<name>A0ABW0R4T1_9BACL</name>
<organism evidence="2 3">
    <name type="scientific">Cohnella yongneupensis</name>
    <dbReference type="NCBI Taxonomy" id="425006"/>
    <lineage>
        <taxon>Bacteria</taxon>
        <taxon>Bacillati</taxon>
        <taxon>Bacillota</taxon>
        <taxon>Bacilli</taxon>
        <taxon>Bacillales</taxon>
        <taxon>Paenibacillaceae</taxon>
        <taxon>Cohnella</taxon>
    </lineage>
</organism>
<reference evidence="3" key="1">
    <citation type="journal article" date="2019" name="Int. J. Syst. Evol. Microbiol.">
        <title>The Global Catalogue of Microorganisms (GCM) 10K type strain sequencing project: providing services to taxonomists for standard genome sequencing and annotation.</title>
        <authorList>
            <consortium name="The Broad Institute Genomics Platform"/>
            <consortium name="The Broad Institute Genome Sequencing Center for Infectious Disease"/>
            <person name="Wu L."/>
            <person name="Ma J."/>
        </authorList>
    </citation>
    <scope>NUCLEOTIDE SEQUENCE [LARGE SCALE GENOMIC DNA]</scope>
    <source>
        <strain evidence="3">CGMCC 1.18578</strain>
    </source>
</reference>
<dbReference type="RefSeq" id="WP_378114161.1">
    <property type="nucleotide sequence ID" value="NZ_JBHSNC010000057.1"/>
</dbReference>
<comment type="caution">
    <text evidence="2">The sequence shown here is derived from an EMBL/GenBank/DDBJ whole genome shotgun (WGS) entry which is preliminary data.</text>
</comment>
<feature type="transmembrane region" description="Helical" evidence="1">
    <location>
        <begin position="6"/>
        <end position="24"/>
    </location>
</feature>
<gene>
    <name evidence="2" type="primary">spoIIGA</name>
    <name evidence="2" type="ORF">ACFPQ4_22455</name>
</gene>
<dbReference type="Proteomes" id="UP001596108">
    <property type="component" value="Unassembled WGS sequence"/>
</dbReference>
<evidence type="ECO:0000256" key="1">
    <source>
        <dbReference type="SAM" id="Phobius"/>
    </source>
</evidence>
<dbReference type="InterPro" id="IPR005081">
    <property type="entry name" value="SpoIIGA"/>
</dbReference>
<proteinExistence type="predicted"/>